<evidence type="ECO:0000256" key="1">
    <source>
        <dbReference type="ARBA" id="ARBA00004229"/>
    </source>
</evidence>
<dbReference type="GO" id="GO:0003735">
    <property type="term" value="F:structural constituent of ribosome"/>
    <property type="evidence" value="ECO:0007669"/>
    <property type="project" value="InterPro"/>
</dbReference>
<dbReference type="SUPFAM" id="SSF50104">
    <property type="entry name" value="Translation proteins SH3-like domain"/>
    <property type="match status" value="1"/>
</dbReference>
<dbReference type="PANTHER" id="PTHR15680:SF9">
    <property type="entry name" value="LARGE RIBOSOMAL SUBUNIT PROTEIN BL19M"/>
    <property type="match status" value="1"/>
</dbReference>
<dbReference type="NCBIfam" id="TIGR01024">
    <property type="entry name" value="rplS_bact"/>
    <property type="match status" value="1"/>
</dbReference>
<geneLocation type="plastid" evidence="8"/>
<dbReference type="GO" id="GO:0006412">
    <property type="term" value="P:translation"/>
    <property type="evidence" value="ECO:0007669"/>
    <property type="project" value="InterPro"/>
</dbReference>
<dbReference type="Gene3D" id="2.30.30.790">
    <property type="match status" value="1"/>
</dbReference>
<evidence type="ECO:0000256" key="2">
    <source>
        <dbReference type="ARBA" id="ARBA00005781"/>
    </source>
</evidence>
<dbReference type="Pfam" id="PF01245">
    <property type="entry name" value="Ribosomal_L19"/>
    <property type="match status" value="1"/>
</dbReference>
<dbReference type="InterPro" id="IPR038657">
    <property type="entry name" value="Ribosomal_bL19_sf"/>
</dbReference>
<keyword evidence="6" id="KW-0687">Ribonucleoprotein</keyword>
<evidence type="ECO:0000313" key="8">
    <source>
        <dbReference type="EMBL" id="QOU10743.1"/>
    </source>
</evidence>
<evidence type="ECO:0000256" key="3">
    <source>
        <dbReference type="ARBA" id="ARBA00022528"/>
    </source>
</evidence>
<dbReference type="InterPro" id="IPR008991">
    <property type="entry name" value="Translation_prot_SH3-like_sf"/>
</dbReference>
<comment type="similarity">
    <text evidence="2">Belongs to the bacterial ribosomal protein bL19 family.</text>
</comment>
<proteinExistence type="inferred from homology"/>
<dbReference type="GO" id="GO:0005762">
    <property type="term" value="C:mitochondrial large ribosomal subunit"/>
    <property type="evidence" value="ECO:0007669"/>
    <property type="project" value="TreeGrafter"/>
</dbReference>
<name>A0A7S6PV96_9STRA</name>
<evidence type="ECO:0000256" key="5">
    <source>
        <dbReference type="ARBA" id="ARBA00022980"/>
    </source>
</evidence>
<comment type="subcellular location">
    <subcellularLocation>
        <location evidence="1">Plastid</location>
        <location evidence="1">Chloroplast</location>
    </subcellularLocation>
</comment>
<gene>
    <name evidence="8" type="primary">rpl19</name>
    <name evidence="8" type="ORF">SpumellaPt_p045</name>
</gene>
<keyword evidence="3" id="KW-0150">Chloroplast</keyword>
<keyword evidence="5 8" id="KW-0689">Ribosomal protein</keyword>
<sequence length="122" mass="13938">MKMLEQNLIKLFEKPNLRPISGMKQLSVGSLIKLEYNIQEGDKERMQTYEGLVIAKQNRGLNQTITMRRKIQGVGLEQIFPVNSPKIKSVTLISPSKVRRAKLFFTRALSAKATRLKLKRPA</sequence>
<keyword evidence="4 8" id="KW-0934">Plastid</keyword>
<dbReference type="GO" id="GO:0009507">
    <property type="term" value="C:chloroplast"/>
    <property type="evidence" value="ECO:0007669"/>
    <property type="project" value="UniProtKB-SubCell"/>
</dbReference>
<protein>
    <recommendedName>
        <fullName evidence="7">50S ribosomal protein L19, chloroplastic</fullName>
    </recommendedName>
</protein>
<evidence type="ECO:0000256" key="6">
    <source>
        <dbReference type="ARBA" id="ARBA00023274"/>
    </source>
</evidence>
<dbReference type="InterPro" id="IPR001857">
    <property type="entry name" value="Ribosomal_bL19"/>
</dbReference>
<dbReference type="PANTHER" id="PTHR15680">
    <property type="entry name" value="RIBOSOMAL PROTEIN L19"/>
    <property type="match status" value="1"/>
</dbReference>
<evidence type="ECO:0000256" key="4">
    <source>
        <dbReference type="ARBA" id="ARBA00022640"/>
    </source>
</evidence>
<reference evidence="8" key="1">
    <citation type="journal article" date="2020" name="Front. Plant Sci.">
        <title>Comparative Plastid Genomics of Non-Photosynthetic Chrysophytes: Genome Reduction and Compaction.</title>
        <authorList>
            <person name="Kim J.I."/>
            <person name="Jeong M."/>
            <person name="Archibald J.M."/>
            <person name="Shin W."/>
        </authorList>
    </citation>
    <scope>NUCLEOTIDE SEQUENCE</scope>
    <source>
        <strain evidence="8">Baekdong012001B8</strain>
    </source>
</reference>
<evidence type="ECO:0000256" key="7">
    <source>
        <dbReference type="ARBA" id="ARBA00035376"/>
    </source>
</evidence>
<dbReference type="EMBL" id="MN935479">
    <property type="protein sequence ID" value="QOU10743.1"/>
    <property type="molecule type" value="Genomic_DNA"/>
</dbReference>
<organism evidence="8">
    <name type="scientific">Spumella sp. Baekdong012001B8</name>
    <dbReference type="NCBI Taxonomy" id="2782410"/>
    <lineage>
        <taxon>Eukaryota</taxon>
        <taxon>Sar</taxon>
        <taxon>Stramenopiles</taxon>
        <taxon>Ochrophyta</taxon>
        <taxon>Chrysophyceae</taxon>
        <taxon>Chromulinales</taxon>
        <taxon>Chromulinaceae</taxon>
        <taxon>Spumella</taxon>
    </lineage>
</organism>
<dbReference type="AlphaFoldDB" id="A0A7S6PV96"/>
<accession>A0A7S6PV96</accession>
<dbReference type="PRINTS" id="PR00061">
    <property type="entry name" value="RIBOSOMALL19"/>
</dbReference>